<accession>A0ACC2FBB5</accession>
<name>A0ACC2FBB5_DALPE</name>
<dbReference type="Proteomes" id="UP001157502">
    <property type="component" value="Chromosome 30"/>
</dbReference>
<protein>
    <submittedName>
        <fullName evidence="1">Uncharacterized protein</fullName>
    </submittedName>
</protein>
<evidence type="ECO:0000313" key="2">
    <source>
        <dbReference type="Proteomes" id="UP001157502"/>
    </source>
</evidence>
<evidence type="ECO:0000313" key="1">
    <source>
        <dbReference type="EMBL" id="KAJ7988718.1"/>
    </source>
</evidence>
<comment type="caution">
    <text evidence="1">The sequence shown here is derived from an EMBL/GenBank/DDBJ whole genome shotgun (WGS) entry which is preliminary data.</text>
</comment>
<dbReference type="EMBL" id="CM055757">
    <property type="protein sequence ID" value="KAJ7988718.1"/>
    <property type="molecule type" value="Genomic_DNA"/>
</dbReference>
<organism evidence="1 2">
    <name type="scientific">Dallia pectoralis</name>
    <name type="common">Alaska blackfish</name>
    <dbReference type="NCBI Taxonomy" id="75939"/>
    <lineage>
        <taxon>Eukaryota</taxon>
        <taxon>Metazoa</taxon>
        <taxon>Chordata</taxon>
        <taxon>Craniata</taxon>
        <taxon>Vertebrata</taxon>
        <taxon>Euteleostomi</taxon>
        <taxon>Actinopterygii</taxon>
        <taxon>Neopterygii</taxon>
        <taxon>Teleostei</taxon>
        <taxon>Protacanthopterygii</taxon>
        <taxon>Esociformes</taxon>
        <taxon>Umbridae</taxon>
        <taxon>Dallia</taxon>
    </lineage>
</organism>
<reference evidence="1" key="1">
    <citation type="submission" date="2021-05" db="EMBL/GenBank/DDBJ databases">
        <authorList>
            <person name="Pan Q."/>
            <person name="Jouanno E."/>
            <person name="Zahm M."/>
            <person name="Klopp C."/>
            <person name="Cabau C."/>
            <person name="Louis A."/>
            <person name="Berthelot C."/>
            <person name="Parey E."/>
            <person name="Roest Crollius H."/>
            <person name="Montfort J."/>
            <person name="Robinson-Rechavi M."/>
            <person name="Bouchez O."/>
            <person name="Lampietro C."/>
            <person name="Lopez Roques C."/>
            <person name="Donnadieu C."/>
            <person name="Postlethwait J."/>
            <person name="Bobe J."/>
            <person name="Dillon D."/>
            <person name="Chandos A."/>
            <person name="von Hippel F."/>
            <person name="Guiguen Y."/>
        </authorList>
    </citation>
    <scope>NUCLEOTIDE SEQUENCE</scope>
    <source>
        <strain evidence="1">YG-Jan2019</strain>
    </source>
</reference>
<proteinExistence type="predicted"/>
<gene>
    <name evidence="1" type="ORF">DPEC_G00312130</name>
</gene>
<sequence length="122" mass="14296">MPKLQSFRLFVNERLTAAAVEIFGAVEKTVYEYHEENERLRRLLHITPERRLSIVDSLQTSLKRSGSTVFEEELEFCEQEWVPSLGEEDPEITQIKEEQEELQTSQEEEQFQGNFDCGAQIE</sequence>
<keyword evidence="2" id="KW-1185">Reference proteome</keyword>